<name>A0ACC0ZJW4_9ROSI</name>
<keyword evidence="2" id="KW-1185">Reference proteome</keyword>
<dbReference type="EMBL" id="CM047736">
    <property type="protein sequence ID" value="KAJ0052159.1"/>
    <property type="molecule type" value="Genomic_DNA"/>
</dbReference>
<sequence length="433" mass="50423">MKTIVMASRSSKDHITINTESLASSFENIMADNLFMSPNCCIFRTPKILLRHNEKAYHPNAFSIGPFHHETEQLKPTEKIKLKYLQGILQRSLRPKERLRQLIEAIRVVQVEAREYYAGPVTLNVEEFVKIMVLDGCFIIELLRKDADEVAKDPDDPIFSMSCLQEFLNHDLILLENQIPWLVLDCLFNLSMPPGGGKSLIQLTLDFFSNIFSSSKPSITPDQFNDLKIMHILDLLRHSLLLPFRNDESDEKHLGWQPFPCATSLKDAGIKFKRVSSSSILDITFSNGVLEIPPLLLQETTESILRNLISFEQCYPNCPPRVTSYAKLMDYLIDTTKDMEILCENDIFDNWLNLEDATQFFNQLYTDAYVKKFYYHELCRQVNSYCKQFWPRWRFFYVHNYFGKPWAVTAQIVVAIFLVFAFLHTYYTIKNDD</sequence>
<evidence type="ECO:0000313" key="1">
    <source>
        <dbReference type="EMBL" id="KAJ0052159.1"/>
    </source>
</evidence>
<gene>
    <name evidence="1" type="ORF">Pint_02976</name>
</gene>
<reference evidence="2" key="1">
    <citation type="journal article" date="2023" name="G3 (Bethesda)">
        <title>Genome assembly and association tests identify interacting loci associated with vigor, precocity, and sex in interspecific pistachio rootstocks.</title>
        <authorList>
            <person name="Palmer W."/>
            <person name="Jacygrad E."/>
            <person name="Sagayaradj S."/>
            <person name="Cavanaugh K."/>
            <person name="Han R."/>
            <person name="Bertier L."/>
            <person name="Beede B."/>
            <person name="Kafkas S."/>
            <person name="Golino D."/>
            <person name="Preece J."/>
            <person name="Michelmore R."/>
        </authorList>
    </citation>
    <scope>NUCLEOTIDE SEQUENCE [LARGE SCALE GENOMIC DNA]</scope>
</reference>
<comment type="caution">
    <text evidence="1">The sequence shown here is derived from an EMBL/GenBank/DDBJ whole genome shotgun (WGS) entry which is preliminary data.</text>
</comment>
<dbReference type="Proteomes" id="UP001163603">
    <property type="component" value="Chromosome 1"/>
</dbReference>
<accession>A0ACC0ZJW4</accession>
<protein>
    <submittedName>
        <fullName evidence="1">Uncharacterized protein</fullName>
    </submittedName>
</protein>
<organism evidence="1 2">
    <name type="scientific">Pistacia integerrima</name>
    <dbReference type="NCBI Taxonomy" id="434235"/>
    <lineage>
        <taxon>Eukaryota</taxon>
        <taxon>Viridiplantae</taxon>
        <taxon>Streptophyta</taxon>
        <taxon>Embryophyta</taxon>
        <taxon>Tracheophyta</taxon>
        <taxon>Spermatophyta</taxon>
        <taxon>Magnoliopsida</taxon>
        <taxon>eudicotyledons</taxon>
        <taxon>Gunneridae</taxon>
        <taxon>Pentapetalae</taxon>
        <taxon>rosids</taxon>
        <taxon>malvids</taxon>
        <taxon>Sapindales</taxon>
        <taxon>Anacardiaceae</taxon>
        <taxon>Pistacia</taxon>
    </lineage>
</organism>
<evidence type="ECO:0000313" key="2">
    <source>
        <dbReference type="Proteomes" id="UP001163603"/>
    </source>
</evidence>
<proteinExistence type="predicted"/>